<feature type="transmembrane region" description="Helical" evidence="2">
    <location>
        <begin position="95"/>
        <end position="115"/>
    </location>
</feature>
<dbReference type="PANTHER" id="PTHR11360">
    <property type="entry name" value="MONOCARBOXYLATE TRANSPORTER"/>
    <property type="match status" value="1"/>
</dbReference>
<evidence type="ECO:0000313" key="3">
    <source>
        <dbReference type="Ensembl" id="ENSABRP00000014582.1"/>
    </source>
</evidence>
<dbReference type="GO" id="GO:0008028">
    <property type="term" value="F:monocarboxylic acid transmembrane transporter activity"/>
    <property type="evidence" value="ECO:0007669"/>
    <property type="project" value="TreeGrafter"/>
</dbReference>
<dbReference type="InterPro" id="IPR050327">
    <property type="entry name" value="Proton-linked_MCT"/>
</dbReference>
<dbReference type="AlphaFoldDB" id="A0A8B9C5B3"/>
<protein>
    <submittedName>
        <fullName evidence="3">Solute carrier family 16 member 14</fullName>
    </submittedName>
</protein>
<dbReference type="SUPFAM" id="SSF103473">
    <property type="entry name" value="MFS general substrate transporter"/>
    <property type="match status" value="1"/>
</dbReference>
<reference evidence="3" key="2">
    <citation type="submission" date="2025-09" db="UniProtKB">
        <authorList>
            <consortium name="Ensembl"/>
        </authorList>
    </citation>
    <scope>IDENTIFICATION</scope>
</reference>
<dbReference type="InterPro" id="IPR036259">
    <property type="entry name" value="MFS_trans_sf"/>
</dbReference>
<feature type="transmembrane region" description="Helical" evidence="2">
    <location>
        <begin position="127"/>
        <end position="145"/>
    </location>
</feature>
<feature type="transmembrane region" description="Helical" evidence="2">
    <location>
        <begin position="20"/>
        <end position="40"/>
    </location>
</feature>
<name>A0A8B9C5B3_9AVES</name>
<keyword evidence="2" id="KW-0812">Transmembrane</keyword>
<dbReference type="PANTHER" id="PTHR11360:SF239">
    <property type="entry name" value="MONOCARBOXYLATE TRANSPORTER 14"/>
    <property type="match status" value="1"/>
</dbReference>
<keyword evidence="4" id="KW-1185">Reference proteome</keyword>
<evidence type="ECO:0000256" key="1">
    <source>
        <dbReference type="ARBA" id="ARBA00004141"/>
    </source>
</evidence>
<dbReference type="GO" id="GO:0016020">
    <property type="term" value="C:membrane"/>
    <property type="evidence" value="ECO:0007669"/>
    <property type="project" value="UniProtKB-SubCell"/>
</dbReference>
<evidence type="ECO:0000313" key="4">
    <source>
        <dbReference type="Proteomes" id="UP000694426"/>
    </source>
</evidence>
<gene>
    <name evidence="3" type="primary">SLC16A14</name>
</gene>
<keyword evidence="2" id="KW-0472">Membrane</keyword>
<evidence type="ECO:0000256" key="2">
    <source>
        <dbReference type="SAM" id="Phobius"/>
    </source>
</evidence>
<keyword evidence="2" id="KW-1133">Transmembrane helix</keyword>
<accession>A0A8B9C5B3</accession>
<dbReference type="Gene3D" id="1.20.1250.20">
    <property type="entry name" value="MFS general substrate transporter like domains"/>
    <property type="match status" value="1"/>
</dbReference>
<feature type="transmembrane region" description="Helical" evidence="2">
    <location>
        <begin position="60"/>
        <end position="83"/>
    </location>
</feature>
<dbReference type="Pfam" id="PF07690">
    <property type="entry name" value="MFS_1"/>
    <property type="match status" value="1"/>
</dbReference>
<dbReference type="GeneTree" id="ENSGT00940000160895"/>
<dbReference type="Proteomes" id="UP000694426">
    <property type="component" value="Unplaced"/>
</dbReference>
<comment type="subcellular location">
    <subcellularLocation>
        <location evidence="1">Membrane</location>
        <topology evidence="1">Multi-pass membrane protein</topology>
    </subcellularLocation>
</comment>
<reference evidence="3" key="1">
    <citation type="submission" date="2025-08" db="UniProtKB">
        <authorList>
            <consortium name="Ensembl"/>
        </authorList>
    </citation>
    <scope>IDENTIFICATION</scope>
</reference>
<proteinExistence type="predicted"/>
<organism evidence="3 4">
    <name type="scientific">Anser brachyrhynchus</name>
    <name type="common">Pink-footed goose</name>
    <dbReference type="NCBI Taxonomy" id="132585"/>
    <lineage>
        <taxon>Eukaryota</taxon>
        <taxon>Metazoa</taxon>
        <taxon>Chordata</taxon>
        <taxon>Craniata</taxon>
        <taxon>Vertebrata</taxon>
        <taxon>Euteleostomi</taxon>
        <taxon>Archelosauria</taxon>
        <taxon>Archosauria</taxon>
        <taxon>Dinosauria</taxon>
        <taxon>Saurischia</taxon>
        <taxon>Theropoda</taxon>
        <taxon>Coelurosauria</taxon>
        <taxon>Aves</taxon>
        <taxon>Neognathae</taxon>
        <taxon>Galloanserae</taxon>
        <taxon>Anseriformes</taxon>
        <taxon>Anatidae</taxon>
        <taxon>Anserinae</taxon>
        <taxon>Anser</taxon>
    </lineage>
</organism>
<dbReference type="Ensembl" id="ENSABRT00000020829.1">
    <property type="protein sequence ID" value="ENSABRP00000014582.1"/>
    <property type="gene ID" value="ENSABRG00000012859.1"/>
</dbReference>
<sequence>LDWFLQSFQIKKNKLLVMEYNLTFVFILFSPHVICTWNVFLMANVTLVTCILTLPLMQTYISLAVICALIGFSSGYFSLMPVVTEDLVGTKHLANAYGIIICANGISALLGPPFAGWIYDITHKYDFSFYICGLLYLVGILFLFIQPYIGKKQPREKSTEEEQNLFLSMFLLYGSIKLKPTTLNCT</sequence>
<dbReference type="InterPro" id="IPR011701">
    <property type="entry name" value="MFS"/>
</dbReference>